<feature type="signal peptide" evidence="1">
    <location>
        <begin position="1"/>
        <end position="28"/>
    </location>
</feature>
<dbReference type="EMBL" id="GEGO01003292">
    <property type="protein sequence ID" value="JAR92112.1"/>
    <property type="molecule type" value="Transcribed_RNA"/>
</dbReference>
<dbReference type="AlphaFoldDB" id="A0A147BNS8"/>
<evidence type="ECO:0000313" key="2">
    <source>
        <dbReference type="EMBL" id="JAR92112.1"/>
    </source>
</evidence>
<feature type="chain" id="PRO_5007542651" evidence="1">
    <location>
        <begin position="29"/>
        <end position="100"/>
    </location>
</feature>
<protein>
    <submittedName>
        <fullName evidence="2">Putative secreted protein</fullName>
    </submittedName>
</protein>
<evidence type="ECO:0000256" key="1">
    <source>
        <dbReference type="SAM" id="SignalP"/>
    </source>
</evidence>
<reference evidence="2" key="1">
    <citation type="journal article" date="2018" name="PLoS Negl. Trop. Dis.">
        <title>Sialome diversity of ticks revealed by RNAseq of single tick salivary glands.</title>
        <authorList>
            <person name="Perner J."/>
            <person name="Kropackova S."/>
            <person name="Kopacek P."/>
            <person name="Ribeiro J.M."/>
        </authorList>
    </citation>
    <scope>NUCLEOTIDE SEQUENCE</scope>
    <source>
        <strain evidence="2">Siblings of single egg batch collected in Ceske Budejovice</strain>
        <tissue evidence="2">Salivary glands</tissue>
    </source>
</reference>
<proteinExistence type="predicted"/>
<accession>A0A147BNS8</accession>
<organism evidence="2">
    <name type="scientific">Ixodes ricinus</name>
    <name type="common">Common tick</name>
    <name type="synonym">Acarus ricinus</name>
    <dbReference type="NCBI Taxonomy" id="34613"/>
    <lineage>
        <taxon>Eukaryota</taxon>
        <taxon>Metazoa</taxon>
        <taxon>Ecdysozoa</taxon>
        <taxon>Arthropoda</taxon>
        <taxon>Chelicerata</taxon>
        <taxon>Arachnida</taxon>
        <taxon>Acari</taxon>
        <taxon>Parasitiformes</taxon>
        <taxon>Ixodida</taxon>
        <taxon>Ixodoidea</taxon>
        <taxon>Ixodidae</taxon>
        <taxon>Ixodinae</taxon>
        <taxon>Ixodes</taxon>
    </lineage>
</organism>
<sequence>MGRRLSMSGGLGIKMVLAFFHCFGSAPALQHLLKYFARFSIEPSLRFLNALFMTRSEPAANRLLRSCRAARTSSMSMSRSRFALGRAAVWRVLFGGCSAW</sequence>
<keyword evidence="1" id="KW-0732">Signal</keyword>
<name>A0A147BNS8_IXORI</name>